<name>A0A7Z7YEC9_VIBCL</name>
<feature type="compositionally biased region" description="Basic residues" evidence="1">
    <location>
        <begin position="9"/>
        <end position="27"/>
    </location>
</feature>
<evidence type="ECO:0008006" key="4">
    <source>
        <dbReference type="Google" id="ProtNLM"/>
    </source>
</evidence>
<organism evidence="2 3">
    <name type="scientific">Vibrio cholerae</name>
    <dbReference type="NCBI Taxonomy" id="666"/>
    <lineage>
        <taxon>Bacteria</taxon>
        <taxon>Pseudomonadati</taxon>
        <taxon>Pseudomonadota</taxon>
        <taxon>Gammaproteobacteria</taxon>
        <taxon>Vibrionales</taxon>
        <taxon>Vibrionaceae</taxon>
        <taxon>Vibrio</taxon>
    </lineage>
</organism>
<proteinExistence type="predicted"/>
<dbReference type="RefSeq" id="WP_154813853.1">
    <property type="nucleotide sequence ID" value="NZ_JAILXN010000002.1"/>
</dbReference>
<evidence type="ECO:0000313" key="3">
    <source>
        <dbReference type="Proteomes" id="UP000294145"/>
    </source>
</evidence>
<accession>A0A7Z7YEC9</accession>
<sequence length="126" mass="14891">MTEEEKLERKRKLAARRSKRYRERQKKVRTEQEEKSGLATIELTLRAADRDRIDAMCQLRAVVTEPYSREEYIAELVEQDEKRYQEQVAALGCCGKCKLPLPQGCEGLFQGDSECWRTRDYRELML</sequence>
<comment type="caution">
    <text evidence="2">The sequence shown here is derived from an EMBL/GenBank/DDBJ whole genome shotgun (WGS) entry which is preliminary data.</text>
</comment>
<evidence type="ECO:0000256" key="1">
    <source>
        <dbReference type="SAM" id="MobiDB-lite"/>
    </source>
</evidence>
<feature type="region of interest" description="Disordered" evidence="1">
    <location>
        <begin position="1"/>
        <end position="35"/>
    </location>
</feature>
<gene>
    <name evidence="2" type="ORF">EYB64_16105</name>
</gene>
<dbReference type="EMBL" id="SISP01000032">
    <property type="protein sequence ID" value="TBM39761.1"/>
    <property type="molecule type" value="Genomic_DNA"/>
</dbReference>
<dbReference type="AlphaFoldDB" id="A0A7Z7YEC9"/>
<dbReference type="Proteomes" id="UP000294145">
    <property type="component" value="Unassembled WGS sequence"/>
</dbReference>
<protein>
    <recommendedName>
        <fullName evidence="4">Phage protein</fullName>
    </recommendedName>
</protein>
<evidence type="ECO:0000313" key="2">
    <source>
        <dbReference type="EMBL" id="TBM39761.1"/>
    </source>
</evidence>
<reference evidence="2 3" key="1">
    <citation type="submission" date="2019-02" db="EMBL/GenBank/DDBJ databases">
        <title>Genomic plasticity associated with the antimicrobial resistance in Vibrio cholerae.</title>
        <authorList>
            <person name="Verma J."/>
            <person name="Bag S."/>
            <person name="Saha B."/>
            <person name="Kumar P."/>
            <person name="Ghosh T.S."/>
            <person name="Dayal M."/>
            <person name="Senapati T."/>
            <person name="Mehra S."/>
            <person name="Dey P."/>
            <person name="Desigamani A."/>
            <person name="Kumar D."/>
            <person name="Rana P."/>
            <person name="Kumar B."/>
            <person name="Maiti T.K."/>
            <person name="Sharma N.C."/>
            <person name="Bhadra R.K."/>
            <person name="Mutreja A."/>
            <person name="Nair G.B."/>
            <person name="Ramamurthy T."/>
            <person name="Das B."/>
        </authorList>
    </citation>
    <scope>NUCLEOTIDE SEQUENCE [LARGE SCALE GENOMIC DNA]</scope>
    <source>
        <strain evidence="2 3">IDH06781</strain>
    </source>
</reference>